<dbReference type="Pfam" id="PF00583">
    <property type="entry name" value="Acetyltransf_1"/>
    <property type="match status" value="1"/>
</dbReference>
<keyword evidence="5" id="KW-1185">Reference proteome</keyword>
<accession>A0A1G7VPS7</accession>
<evidence type="ECO:0000256" key="2">
    <source>
        <dbReference type="ARBA" id="ARBA00023315"/>
    </source>
</evidence>
<dbReference type="InterPro" id="IPR000182">
    <property type="entry name" value="GNAT_dom"/>
</dbReference>
<proteinExistence type="predicted"/>
<dbReference type="EMBL" id="FNCS01000004">
    <property type="protein sequence ID" value="SDG61805.1"/>
    <property type="molecule type" value="Genomic_DNA"/>
</dbReference>
<dbReference type="PANTHER" id="PTHR43420">
    <property type="entry name" value="ACETYLTRANSFERASE"/>
    <property type="match status" value="1"/>
</dbReference>
<name>A0A1G7VPS7_9HYPH</name>
<keyword evidence="2" id="KW-0012">Acyltransferase</keyword>
<feature type="domain" description="N-acetyltransferase" evidence="3">
    <location>
        <begin position="1"/>
        <end position="141"/>
    </location>
</feature>
<dbReference type="PROSITE" id="PS51186">
    <property type="entry name" value="GNAT"/>
    <property type="match status" value="1"/>
</dbReference>
<organism evidence="4 5">
    <name type="scientific">Pelagibacterium luteolum</name>
    <dbReference type="NCBI Taxonomy" id="440168"/>
    <lineage>
        <taxon>Bacteria</taxon>
        <taxon>Pseudomonadati</taxon>
        <taxon>Pseudomonadota</taxon>
        <taxon>Alphaproteobacteria</taxon>
        <taxon>Hyphomicrobiales</taxon>
        <taxon>Devosiaceae</taxon>
        <taxon>Pelagibacterium</taxon>
    </lineage>
</organism>
<dbReference type="CDD" id="cd04301">
    <property type="entry name" value="NAT_SF"/>
    <property type="match status" value="1"/>
</dbReference>
<evidence type="ECO:0000259" key="3">
    <source>
        <dbReference type="PROSITE" id="PS51186"/>
    </source>
</evidence>
<evidence type="ECO:0000256" key="1">
    <source>
        <dbReference type="ARBA" id="ARBA00022679"/>
    </source>
</evidence>
<evidence type="ECO:0000313" key="4">
    <source>
        <dbReference type="EMBL" id="SDG61805.1"/>
    </source>
</evidence>
<dbReference type="RefSeq" id="WP_090595591.1">
    <property type="nucleotide sequence ID" value="NZ_FNCS01000004.1"/>
</dbReference>
<protein>
    <submittedName>
        <fullName evidence="4">Acetyltransferase (GNAT) family protein</fullName>
    </submittedName>
</protein>
<sequence>MDFASIEVSDSPTAADLEIIGNGLAAFNEADAGPAEQRALAVFVRDDEGTIVAGISGYTAWGWLYIQWLWVDESHRGKGLARCMLDAAETEAHERGCHGALIDTFNPNALSVYQKAGYVVFGALPDFPLGRTRSFLSKSLR</sequence>
<dbReference type="OrthoDB" id="9787920at2"/>
<dbReference type="AlphaFoldDB" id="A0A1G7VPS7"/>
<dbReference type="InterPro" id="IPR050680">
    <property type="entry name" value="YpeA/RimI_acetyltransf"/>
</dbReference>
<evidence type="ECO:0000313" key="5">
    <source>
        <dbReference type="Proteomes" id="UP000199495"/>
    </source>
</evidence>
<dbReference type="SUPFAM" id="SSF55729">
    <property type="entry name" value="Acyl-CoA N-acyltransferases (Nat)"/>
    <property type="match status" value="1"/>
</dbReference>
<dbReference type="Proteomes" id="UP000199495">
    <property type="component" value="Unassembled WGS sequence"/>
</dbReference>
<gene>
    <name evidence="4" type="ORF">SAMN04487974_104278</name>
</gene>
<reference evidence="4 5" key="1">
    <citation type="submission" date="2016-10" db="EMBL/GenBank/DDBJ databases">
        <authorList>
            <person name="de Groot N.N."/>
        </authorList>
    </citation>
    <scope>NUCLEOTIDE SEQUENCE [LARGE SCALE GENOMIC DNA]</scope>
    <source>
        <strain evidence="4 5">CGMCC 1.10267</strain>
    </source>
</reference>
<dbReference type="InterPro" id="IPR016181">
    <property type="entry name" value="Acyl_CoA_acyltransferase"/>
</dbReference>
<dbReference type="GO" id="GO:0016747">
    <property type="term" value="F:acyltransferase activity, transferring groups other than amino-acyl groups"/>
    <property type="evidence" value="ECO:0007669"/>
    <property type="project" value="InterPro"/>
</dbReference>
<dbReference type="STRING" id="440168.SAMN04487974_104278"/>
<dbReference type="Gene3D" id="3.40.630.30">
    <property type="match status" value="1"/>
</dbReference>
<keyword evidence="1 4" id="KW-0808">Transferase</keyword>